<evidence type="ECO:0000313" key="10">
    <source>
        <dbReference type="Proteomes" id="UP001597273"/>
    </source>
</evidence>
<dbReference type="SUPFAM" id="SSF53448">
    <property type="entry name" value="Nucleotide-diphospho-sugar transferases"/>
    <property type="match status" value="1"/>
</dbReference>
<keyword evidence="9" id="KW-0548">Nucleotidyltransferase</keyword>
<proteinExistence type="predicted"/>
<evidence type="ECO:0000256" key="5">
    <source>
        <dbReference type="ARBA" id="ARBA00022842"/>
    </source>
</evidence>
<dbReference type="Pfam" id="PF12804">
    <property type="entry name" value="NTP_transf_3"/>
    <property type="match status" value="1"/>
</dbReference>
<dbReference type="GO" id="GO:0016779">
    <property type="term" value="F:nucleotidyltransferase activity"/>
    <property type="evidence" value="ECO:0007669"/>
    <property type="project" value="UniProtKB-KW"/>
</dbReference>
<keyword evidence="7" id="KW-0501">Molybdenum cofactor biosynthesis</keyword>
<name>A0ABW4QLB8_9BACL</name>
<keyword evidence="4" id="KW-0547">Nucleotide-binding</keyword>
<evidence type="ECO:0000259" key="8">
    <source>
        <dbReference type="Pfam" id="PF12804"/>
    </source>
</evidence>
<keyword evidence="2" id="KW-0808">Transferase</keyword>
<evidence type="ECO:0000256" key="6">
    <source>
        <dbReference type="ARBA" id="ARBA00023134"/>
    </source>
</evidence>
<dbReference type="InterPro" id="IPR025877">
    <property type="entry name" value="MobA-like_NTP_Trfase"/>
</dbReference>
<keyword evidence="1" id="KW-0963">Cytoplasm</keyword>
<evidence type="ECO:0000256" key="2">
    <source>
        <dbReference type="ARBA" id="ARBA00022679"/>
    </source>
</evidence>
<keyword evidence="6" id="KW-0342">GTP-binding</keyword>
<dbReference type="RefSeq" id="WP_204890550.1">
    <property type="nucleotide sequence ID" value="NZ_JBHUFW010000011.1"/>
</dbReference>
<evidence type="ECO:0000256" key="7">
    <source>
        <dbReference type="ARBA" id="ARBA00023150"/>
    </source>
</evidence>
<dbReference type="InterPro" id="IPR013482">
    <property type="entry name" value="Molybde_CF_guanTrfase"/>
</dbReference>
<gene>
    <name evidence="9" type="ORF">ACFSDB_14755</name>
</gene>
<protein>
    <submittedName>
        <fullName evidence="9">Molybdenum cofactor guanylyltransferase</fullName>
    </submittedName>
</protein>
<dbReference type="EMBL" id="JBHUFW010000011">
    <property type="protein sequence ID" value="MFD1864169.1"/>
    <property type="molecule type" value="Genomic_DNA"/>
</dbReference>
<feature type="domain" description="MobA-like NTP transferase" evidence="8">
    <location>
        <begin position="6"/>
        <end position="145"/>
    </location>
</feature>
<keyword evidence="10" id="KW-1185">Reference proteome</keyword>
<evidence type="ECO:0000256" key="3">
    <source>
        <dbReference type="ARBA" id="ARBA00022723"/>
    </source>
</evidence>
<evidence type="ECO:0000313" key="9">
    <source>
        <dbReference type="EMBL" id="MFD1864169.1"/>
    </source>
</evidence>
<dbReference type="PANTHER" id="PTHR19136:SF81">
    <property type="entry name" value="MOLYBDENUM COFACTOR GUANYLYLTRANSFERASE"/>
    <property type="match status" value="1"/>
</dbReference>
<dbReference type="CDD" id="cd02503">
    <property type="entry name" value="MobA"/>
    <property type="match status" value="1"/>
</dbReference>
<evidence type="ECO:0000256" key="4">
    <source>
        <dbReference type="ARBA" id="ARBA00022741"/>
    </source>
</evidence>
<organism evidence="9 10">
    <name type="scientific">Planococcus chinensis</name>
    <dbReference type="NCBI Taxonomy" id="272917"/>
    <lineage>
        <taxon>Bacteria</taxon>
        <taxon>Bacillati</taxon>
        <taxon>Bacillota</taxon>
        <taxon>Bacilli</taxon>
        <taxon>Bacillales</taxon>
        <taxon>Caryophanaceae</taxon>
        <taxon>Planococcus</taxon>
    </lineage>
</organism>
<keyword evidence="5" id="KW-0460">Magnesium</keyword>
<dbReference type="Proteomes" id="UP001597273">
    <property type="component" value="Unassembled WGS sequence"/>
</dbReference>
<dbReference type="Gene3D" id="3.90.550.10">
    <property type="entry name" value="Spore Coat Polysaccharide Biosynthesis Protein SpsA, Chain A"/>
    <property type="match status" value="1"/>
</dbReference>
<dbReference type="PANTHER" id="PTHR19136">
    <property type="entry name" value="MOLYBDENUM COFACTOR GUANYLYLTRANSFERASE"/>
    <property type="match status" value="1"/>
</dbReference>
<keyword evidence="3" id="KW-0479">Metal-binding</keyword>
<dbReference type="InterPro" id="IPR029044">
    <property type="entry name" value="Nucleotide-diphossugar_trans"/>
</dbReference>
<sequence length="187" mass="20205">MNRTVGILLAGGLSRRFGSPKAFAPIGGELFYERVYRALEAACEDVVIVSRAEFLALFPAGLDVITDLPEVAGKGPLAGIASAMALRPADRYLVLACDMPFVGEAESQALVRLAPEASDVAAVRTSEERIPLFSVWNGNRAKELMGSVENGNLGVFDFLGTLNTAWIDSDLLNEDRRVFRNINTNTD</sequence>
<accession>A0ABW4QLB8</accession>
<comment type="caution">
    <text evidence="9">The sequence shown here is derived from an EMBL/GenBank/DDBJ whole genome shotgun (WGS) entry which is preliminary data.</text>
</comment>
<evidence type="ECO:0000256" key="1">
    <source>
        <dbReference type="ARBA" id="ARBA00022490"/>
    </source>
</evidence>
<reference evidence="10" key="1">
    <citation type="journal article" date="2019" name="Int. J. Syst. Evol. Microbiol.">
        <title>The Global Catalogue of Microorganisms (GCM) 10K type strain sequencing project: providing services to taxonomists for standard genome sequencing and annotation.</title>
        <authorList>
            <consortium name="The Broad Institute Genomics Platform"/>
            <consortium name="The Broad Institute Genome Sequencing Center for Infectious Disease"/>
            <person name="Wu L."/>
            <person name="Ma J."/>
        </authorList>
    </citation>
    <scope>NUCLEOTIDE SEQUENCE [LARGE SCALE GENOMIC DNA]</scope>
    <source>
        <strain evidence="10">CGMCC 1.15475</strain>
    </source>
</reference>